<evidence type="ECO:0008006" key="3">
    <source>
        <dbReference type="Google" id="ProtNLM"/>
    </source>
</evidence>
<dbReference type="Proteomes" id="UP000228535">
    <property type="component" value="Unassembled WGS sequence"/>
</dbReference>
<evidence type="ECO:0000313" key="1">
    <source>
        <dbReference type="EMBL" id="PJJ54490.1"/>
    </source>
</evidence>
<dbReference type="RefSeq" id="WP_100337121.1">
    <property type="nucleotide sequence ID" value="NZ_PGFA01000002.1"/>
</dbReference>
<proteinExistence type="predicted"/>
<comment type="caution">
    <text evidence="1">The sequence shown here is derived from an EMBL/GenBank/DDBJ whole genome shotgun (WGS) entry which is preliminary data.</text>
</comment>
<evidence type="ECO:0000313" key="2">
    <source>
        <dbReference type="Proteomes" id="UP000228535"/>
    </source>
</evidence>
<organism evidence="1 2">
    <name type="scientific">Hymenobacter chitinivorans DSM 11115</name>
    <dbReference type="NCBI Taxonomy" id="1121954"/>
    <lineage>
        <taxon>Bacteria</taxon>
        <taxon>Pseudomonadati</taxon>
        <taxon>Bacteroidota</taxon>
        <taxon>Cytophagia</taxon>
        <taxon>Cytophagales</taxon>
        <taxon>Hymenobacteraceae</taxon>
        <taxon>Hymenobacter</taxon>
    </lineage>
</organism>
<sequence>MGQRLLYETPQISIRYDYFAEWLDVEWIGDQDYDSVVSGATKMLEFVREEKCRKVLNDNTRVTSMWADAAEWGGKEWFPAMREAGCEFFAWVYSPNVYSRLSTDLTLQYTSAGIVVLTFDDISIARTWLQQM</sequence>
<keyword evidence="2" id="KW-1185">Reference proteome</keyword>
<protein>
    <recommendedName>
        <fullName evidence="3">SpoIIAA-like protein</fullName>
    </recommendedName>
</protein>
<name>A0A2M9B971_9BACT</name>
<dbReference type="EMBL" id="PGFA01000002">
    <property type="protein sequence ID" value="PJJ54490.1"/>
    <property type="molecule type" value="Genomic_DNA"/>
</dbReference>
<reference evidence="1 2" key="1">
    <citation type="submission" date="2017-11" db="EMBL/GenBank/DDBJ databases">
        <title>Genomic Encyclopedia of Archaeal and Bacterial Type Strains, Phase II (KMG-II): From Individual Species to Whole Genera.</title>
        <authorList>
            <person name="Goeker M."/>
        </authorList>
    </citation>
    <scope>NUCLEOTIDE SEQUENCE [LARGE SCALE GENOMIC DNA]</scope>
    <source>
        <strain evidence="1 2">DSM 11115</strain>
    </source>
</reference>
<dbReference type="AlphaFoldDB" id="A0A2M9B971"/>
<gene>
    <name evidence="1" type="ORF">CLV45_2831</name>
</gene>
<dbReference type="OrthoDB" id="893408at2"/>
<accession>A0A2M9B971</accession>